<sequence>LILQWWNPFAWWLRKLIAQNHEFCVDKAMMQVSEEPKQYQYSLMHYLPGSKSLNLVNNFSQSLIKKRIIMMNNKTDRRLLSKMKSLLVMILTFTALVAFTNPDKVKKQTKENKVVENIKSTDDLRKFVAQNMRYPLDARDKNFTGDVMVNMPISKKGKAGKPEIGPAKGSNVVNPGEVVVVAYAPENGGSGGDTSTSLTALENEVKRVMTKMPTIDDVNLLGKTLELKVKFVLQEKETSGSKSTAQEDVVVVGYGKMADNSLKISTGKASGGNPIFVLNGKEISKEEFGAIEKDKIESVSVLKDESAKELYGDKAKNGVIVVSTKDSEVEDLSVLNFIEDAAVFGQKKPLFIVDGKEYRGKVDEDNIDSIKVLKGSHAIDQYGERAKDGVIVIYTKK</sequence>
<dbReference type="InterPro" id="IPR037066">
    <property type="entry name" value="Plug_dom_sf"/>
</dbReference>
<evidence type="ECO:0000256" key="1">
    <source>
        <dbReference type="PROSITE-ProRule" id="PRU01360"/>
    </source>
</evidence>
<keyword evidence="1" id="KW-0998">Cell outer membrane</keyword>
<organism evidence="2 3">
    <name type="scientific">Carboxylicivirga linearis</name>
    <dbReference type="NCBI Taxonomy" id="1628157"/>
    <lineage>
        <taxon>Bacteria</taxon>
        <taxon>Pseudomonadati</taxon>
        <taxon>Bacteroidota</taxon>
        <taxon>Bacteroidia</taxon>
        <taxon>Marinilabiliales</taxon>
        <taxon>Marinilabiliaceae</taxon>
        <taxon>Carboxylicivirga</taxon>
    </lineage>
</organism>
<dbReference type="PANTHER" id="PTHR33446:SF2">
    <property type="entry name" value="PROTEIN TONB"/>
    <property type="match status" value="1"/>
</dbReference>
<keyword evidence="3" id="KW-1185">Reference proteome</keyword>
<comment type="caution">
    <text evidence="2">The sequence shown here is derived from an EMBL/GenBank/DDBJ whole genome shotgun (WGS) entry which is preliminary data.</text>
</comment>
<keyword evidence="1" id="KW-1134">Transmembrane beta strand</keyword>
<proteinExistence type="inferred from homology"/>
<evidence type="ECO:0000313" key="2">
    <source>
        <dbReference type="EMBL" id="MBS2101295.1"/>
    </source>
</evidence>
<dbReference type="RefSeq" id="WP_212220805.1">
    <property type="nucleotide sequence ID" value="NZ_JAGUCO010000079.1"/>
</dbReference>
<accession>A0ABS5K298</accession>
<keyword evidence="1" id="KW-0813">Transport</keyword>
<evidence type="ECO:0000313" key="3">
    <source>
        <dbReference type="Proteomes" id="UP000708576"/>
    </source>
</evidence>
<keyword evidence="1" id="KW-0812">Transmembrane</keyword>
<dbReference type="EMBL" id="JAGUCO010000079">
    <property type="protein sequence ID" value="MBS2101295.1"/>
    <property type="molecule type" value="Genomic_DNA"/>
</dbReference>
<dbReference type="InterPro" id="IPR039426">
    <property type="entry name" value="TonB-dep_rcpt-like"/>
</dbReference>
<dbReference type="InterPro" id="IPR051045">
    <property type="entry name" value="TonB-dependent_transducer"/>
</dbReference>
<keyword evidence="1" id="KW-0472">Membrane</keyword>
<dbReference type="Gene3D" id="2.170.130.10">
    <property type="entry name" value="TonB-dependent receptor, plug domain"/>
    <property type="match status" value="2"/>
</dbReference>
<dbReference type="Gene3D" id="3.30.1150.10">
    <property type="match status" value="1"/>
</dbReference>
<gene>
    <name evidence="2" type="ORF">KEM10_23620</name>
</gene>
<reference evidence="2 3" key="1">
    <citation type="journal article" date="2015" name="Int. J. Syst. Evol. Microbiol.">
        <title>Carboxylicivirga linearis sp. nov., isolated from a sea cucumber culture pond.</title>
        <authorList>
            <person name="Wang F.Q."/>
            <person name="Zhou Y.X."/>
            <person name="Lin X.Z."/>
            <person name="Chen G.J."/>
            <person name="Du Z.J."/>
        </authorList>
    </citation>
    <scope>NUCLEOTIDE SEQUENCE [LARGE SCALE GENOMIC DNA]</scope>
    <source>
        <strain evidence="2 3">FB218</strain>
    </source>
</reference>
<protein>
    <recommendedName>
        <fullName evidence="4">TonB-dependent receptor plug domain-containing protein</fullName>
    </recommendedName>
</protein>
<name>A0ABS5K298_9BACT</name>
<feature type="non-terminal residue" evidence="2">
    <location>
        <position position="1"/>
    </location>
</feature>
<dbReference type="PROSITE" id="PS52016">
    <property type="entry name" value="TONB_DEPENDENT_REC_3"/>
    <property type="match status" value="1"/>
</dbReference>
<dbReference type="PANTHER" id="PTHR33446">
    <property type="entry name" value="PROTEIN TONB-RELATED"/>
    <property type="match status" value="1"/>
</dbReference>
<comment type="similarity">
    <text evidence="1">Belongs to the TonB-dependent receptor family.</text>
</comment>
<evidence type="ECO:0008006" key="4">
    <source>
        <dbReference type="Google" id="ProtNLM"/>
    </source>
</evidence>
<comment type="subcellular location">
    <subcellularLocation>
        <location evidence="1">Cell outer membrane</location>
        <topology evidence="1">Multi-pass membrane protein</topology>
    </subcellularLocation>
</comment>
<dbReference type="Proteomes" id="UP000708576">
    <property type="component" value="Unassembled WGS sequence"/>
</dbReference>